<dbReference type="PROSITE" id="PS51257">
    <property type="entry name" value="PROKAR_LIPOPROTEIN"/>
    <property type="match status" value="1"/>
</dbReference>
<dbReference type="RefSeq" id="WP_176908249.1">
    <property type="nucleotide sequence ID" value="NZ_JABKAU010000013.1"/>
</dbReference>
<dbReference type="AlphaFoldDB" id="A0A7Y7PNZ3"/>
<evidence type="ECO:0000313" key="2">
    <source>
        <dbReference type="EMBL" id="NVO31341.1"/>
    </source>
</evidence>
<gene>
    <name evidence="2" type="ORF">HW554_08990</name>
</gene>
<name>A0A7Y7PNZ3_9BACT</name>
<feature type="signal peptide" evidence="1">
    <location>
        <begin position="1"/>
        <end position="21"/>
    </location>
</feature>
<proteinExistence type="predicted"/>
<reference evidence="2 3" key="1">
    <citation type="submission" date="2020-05" db="EMBL/GenBank/DDBJ databases">
        <title>Hymenobacter terrestris sp. nov. and Hymenobacter lapidiphilus sp. nov., isolated from regoliths in Antarctica.</title>
        <authorList>
            <person name="Sedlacek I."/>
            <person name="Pantucek R."/>
            <person name="Zeman M."/>
            <person name="Holochova P."/>
            <person name="Kralova S."/>
            <person name="Stankova E."/>
            <person name="Sedo O."/>
            <person name="Micenkova L."/>
            <person name="Svec P."/>
            <person name="Gupta V."/>
            <person name="Sood U."/>
            <person name="Korpole U.S."/>
            <person name="Lal R."/>
        </authorList>
    </citation>
    <scope>NUCLEOTIDE SEQUENCE [LARGE SCALE GENOMIC DNA]</scope>
    <source>
        <strain evidence="2 3">P5342</strain>
    </source>
</reference>
<feature type="chain" id="PRO_5031116270" evidence="1">
    <location>
        <begin position="22"/>
        <end position="133"/>
    </location>
</feature>
<evidence type="ECO:0000256" key="1">
    <source>
        <dbReference type="SAM" id="SignalP"/>
    </source>
</evidence>
<comment type="caution">
    <text evidence="2">The sequence shown here is derived from an EMBL/GenBank/DDBJ whole genome shotgun (WGS) entry which is preliminary data.</text>
</comment>
<accession>A0A7Y7PNZ3</accession>
<sequence>MLLRLLGPGLLLGLGCLTATAQDFYSPDVATFKQKPRSRYLHNDTAQAIINLYGKRQADGASWILSSALLAAAPIVGYGAAKLAAFSNRKLEQVLAGYAAGQPLPALLRRKLKPRFFNESIMPYVPVQAVPAR</sequence>
<keyword evidence="3" id="KW-1185">Reference proteome</keyword>
<evidence type="ECO:0000313" key="3">
    <source>
        <dbReference type="Proteomes" id="UP000565521"/>
    </source>
</evidence>
<protein>
    <submittedName>
        <fullName evidence="2">Uncharacterized protein</fullName>
    </submittedName>
</protein>
<dbReference type="EMBL" id="JABKAU010000013">
    <property type="protein sequence ID" value="NVO31341.1"/>
    <property type="molecule type" value="Genomic_DNA"/>
</dbReference>
<organism evidence="2 3">
    <name type="scientific">Hymenobacter lapidiphilus</name>
    <dbReference type="NCBI Taxonomy" id="2608003"/>
    <lineage>
        <taxon>Bacteria</taxon>
        <taxon>Pseudomonadati</taxon>
        <taxon>Bacteroidota</taxon>
        <taxon>Cytophagia</taxon>
        <taxon>Cytophagales</taxon>
        <taxon>Hymenobacteraceae</taxon>
        <taxon>Hymenobacter</taxon>
    </lineage>
</organism>
<keyword evidence="1" id="KW-0732">Signal</keyword>
<dbReference type="Proteomes" id="UP000565521">
    <property type="component" value="Unassembled WGS sequence"/>
</dbReference>